<dbReference type="PROSITE" id="PS50045">
    <property type="entry name" value="SIGMA54_INTERACT_4"/>
    <property type="match status" value="1"/>
</dbReference>
<dbReference type="InterPro" id="IPR002197">
    <property type="entry name" value="HTH_Fis"/>
</dbReference>
<evidence type="ECO:0000313" key="8">
    <source>
        <dbReference type="Proteomes" id="UP001057498"/>
    </source>
</evidence>
<reference evidence="7" key="1">
    <citation type="submission" date="2022-04" db="EMBL/GenBank/DDBJ databases">
        <title>Whole genome sequence of Sphaerotilus sp. FB-5.</title>
        <authorList>
            <person name="Takeda M."/>
            <person name="Narihara S."/>
            <person name="Akimoto M."/>
            <person name="Akimoto R."/>
            <person name="Nishiyashiki S."/>
            <person name="Murakami T."/>
        </authorList>
    </citation>
    <scope>NUCLEOTIDE SEQUENCE</scope>
    <source>
        <strain evidence="7">FB-5</strain>
    </source>
</reference>
<keyword evidence="2" id="KW-0067">ATP-binding</keyword>
<keyword evidence="3" id="KW-0805">Transcription regulation</keyword>
<feature type="domain" description="Sigma-54 factor interaction" evidence="6">
    <location>
        <begin position="247"/>
        <end position="480"/>
    </location>
</feature>
<accession>A0ABM7YKF0</accession>
<dbReference type="PRINTS" id="PR01590">
    <property type="entry name" value="HTHFIS"/>
</dbReference>
<dbReference type="CDD" id="cd00009">
    <property type="entry name" value="AAA"/>
    <property type="match status" value="1"/>
</dbReference>
<dbReference type="Gene3D" id="1.10.8.60">
    <property type="match status" value="1"/>
</dbReference>
<dbReference type="InterPro" id="IPR009057">
    <property type="entry name" value="Homeodomain-like_sf"/>
</dbReference>
<dbReference type="SUPFAM" id="SSF46689">
    <property type="entry name" value="Homeodomain-like"/>
    <property type="match status" value="1"/>
</dbReference>
<dbReference type="InterPro" id="IPR003593">
    <property type="entry name" value="AAA+_ATPase"/>
</dbReference>
<evidence type="ECO:0000256" key="2">
    <source>
        <dbReference type="ARBA" id="ARBA00022840"/>
    </source>
</evidence>
<evidence type="ECO:0000313" key="7">
    <source>
        <dbReference type="EMBL" id="BDI04792.1"/>
    </source>
</evidence>
<gene>
    <name evidence="7" type="ORF">CATMQ487_17620</name>
</gene>
<dbReference type="InterPro" id="IPR002078">
    <property type="entry name" value="Sigma_54_int"/>
</dbReference>
<evidence type="ECO:0000256" key="4">
    <source>
        <dbReference type="ARBA" id="ARBA00023125"/>
    </source>
</evidence>
<proteinExistence type="predicted"/>
<dbReference type="InterPro" id="IPR025662">
    <property type="entry name" value="Sigma_54_int_dom_ATP-bd_1"/>
</dbReference>
<dbReference type="PROSITE" id="PS00675">
    <property type="entry name" value="SIGMA54_INTERACT_1"/>
    <property type="match status" value="1"/>
</dbReference>
<dbReference type="SUPFAM" id="SSF52540">
    <property type="entry name" value="P-loop containing nucleoside triphosphate hydrolases"/>
    <property type="match status" value="1"/>
</dbReference>
<sequence>MPPNPHRLHPIGCDCEALEPTDELVSRLHFDAREGRIWLNDQRMLLLHNSAMGVLRQELIEGLGLDKARGLITRMGYNCGANDADLAQKFRRFDRPIDAVYIGPQLHMLEGVARVEKVNLELDEEAGHFLGEFNWHGSAEAEAHVQIYGIGSHAVCWQQTGYASGFVSRFMGRPVVFREIQCRAQGAPHCVIVGRPAEAWAQARAEGAEGAESDLASLRADDLSLGVAAPLPAQAAGPDALLNDLEVVGVSAGFNAVCHMVRRAANTQATVLFLGESGVGKEVLAQALHRISPRGNGANTGPFVAINCAAIPEDLIESELFGVDKGGYTGALATRPGRFERAHGGTLFLDEIGILGWTAQGKLLRALQEREIERVGGTQTVKVDVRVVAATNLDLKREVEAGRFREDLYYRLNVLPLRVPPLRERREDIPVFMNHFLHKFNRRDGRQVTGFTGRAIDAMLAYAWPGNIRELENLVERGVVLASDGGAIDLMHLFLGDEALSAQWLALQRDGSLRHRGVGAANDPVKVEADAEQADAATDPLSPAQQLAQRVQALLCGQATHSTEAQLSLDQLETELVRSAMAATGGNQSAAARLLGLSRAQLIYRLKGLG</sequence>
<dbReference type="PANTHER" id="PTHR32071:SF117">
    <property type="entry name" value="PTS-DEPENDENT DIHYDROXYACETONE KINASE OPERON REGULATORY PROTEIN-RELATED"/>
    <property type="match status" value="1"/>
</dbReference>
<dbReference type="InterPro" id="IPR058031">
    <property type="entry name" value="AAA_lid_NorR"/>
</dbReference>
<evidence type="ECO:0000256" key="5">
    <source>
        <dbReference type="ARBA" id="ARBA00023163"/>
    </source>
</evidence>
<dbReference type="InterPro" id="IPR027417">
    <property type="entry name" value="P-loop_NTPase"/>
</dbReference>
<organism evidence="7 8">
    <name type="scientific">Sphaerotilus microaerophilus</name>
    <dbReference type="NCBI Taxonomy" id="2914710"/>
    <lineage>
        <taxon>Bacteria</taxon>
        <taxon>Pseudomonadati</taxon>
        <taxon>Pseudomonadota</taxon>
        <taxon>Betaproteobacteria</taxon>
        <taxon>Burkholderiales</taxon>
        <taxon>Sphaerotilaceae</taxon>
        <taxon>Sphaerotilus</taxon>
    </lineage>
</organism>
<dbReference type="SUPFAM" id="SSF111126">
    <property type="entry name" value="Ligand-binding domain in the NO signalling and Golgi transport"/>
    <property type="match status" value="1"/>
</dbReference>
<dbReference type="Pfam" id="PF02830">
    <property type="entry name" value="V4R"/>
    <property type="match status" value="1"/>
</dbReference>
<dbReference type="Gene3D" id="1.10.10.60">
    <property type="entry name" value="Homeodomain-like"/>
    <property type="match status" value="1"/>
</dbReference>
<name>A0ABM7YKF0_9BURK</name>
<evidence type="ECO:0000256" key="1">
    <source>
        <dbReference type="ARBA" id="ARBA00022741"/>
    </source>
</evidence>
<dbReference type="InterPro" id="IPR025944">
    <property type="entry name" value="Sigma_54_int_dom_CS"/>
</dbReference>
<keyword evidence="8" id="KW-1185">Reference proteome</keyword>
<evidence type="ECO:0000259" key="6">
    <source>
        <dbReference type="PROSITE" id="PS50045"/>
    </source>
</evidence>
<evidence type="ECO:0000256" key="3">
    <source>
        <dbReference type="ARBA" id="ARBA00023015"/>
    </source>
</evidence>
<dbReference type="InterPro" id="IPR004096">
    <property type="entry name" value="V4R"/>
</dbReference>
<dbReference type="Pfam" id="PF06505">
    <property type="entry name" value="XylR_N"/>
    <property type="match status" value="1"/>
</dbReference>
<dbReference type="Proteomes" id="UP001057498">
    <property type="component" value="Chromosome"/>
</dbReference>
<dbReference type="RefSeq" id="WP_251972888.1">
    <property type="nucleotide sequence ID" value="NZ_AP025730.1"/>
</dbReference>
<dbReference type="SMART" id="SM00382">
    <property type="entry name" value="AAA"/>
    <property type="match status" value="1"/>
</dbReference>
<dbReference type="PROSITE" id="PS00688">
    <property type="entry name" value="SIGMA54_INTERACT_3"/>
    <property type="match status" value="1"/>
</dbReference>
<dbReference type="SMART" id="SM00989">
    <property type="entry name" value="V4R"/>
    <property type="match status" value="1"/>
</dbReference>
<dbReference type="Gene3D" id="3.30.1380.20">
    <property type="entry name" value="Trafficking protein particle complex subunit 3"/>
    <property type="match status" value="1"/>
</dbReference>
<dbReference type="Gene3D" id="3.40.50.300">
    <property type="entry name" value="P-loop containing nucleotide triphosphate hydrolases"/>
    <property type="match status" value="1"/>
</dbReference>
<dbReference type="Pfam" id="PF00158">
    <property type="entry name" value="Sigma54_activat"/>
    <property type="match status" value="1"/>
</dbReference>
<dbReference type="Pfam" id="PF02954">
    <property type="entry name" value="HTH_8"/>
    <property type="match status" value="1"/>
</dbReference>
<protein>
    <submittedName>
        <fullName evidence="7">Sigma-54-dependent Fis family transcriptional regulator</fullName>
    </submittedName>
</protein>
<keyword evidence="1" id="KW-0547">Nucleotide-binding</keyword>
<dbReference type="InterPro" id="IPR024096">
    <property type="entry name" value="NO_sig/Golgi_transp_ligand-bd"/>
</dbReference>
<dbReference type="EMBL" id="AP025730">
    <property type="protein sequence ID" value="BDI04792.1"/>
    <property type="molecule type" value="Genomic_DNA"/>
</dbReference>
<dbReference type="PANTHER" id="PTHR32071">
    <property type="entry name" value="TRANSCRIPTIONAL REGULATORY PROTEIN"/>
    <property type="match status" value="1"/>
</dbReference>
<dbReference type="Pfam" id="PF25601">
    <property type="entry name" value="AAA_lid_14"/>
    <property type="match status" value="1"/>
</dbReference>
<keyword evidence="5" id="KW-0804">Transcription</keyword>
<keyword evidence="4" id="KW-0238">DNA-binding</keyword>
<dbReference type="InterPro" id="IPR010523">
    <property type="entry name" value="XylR_N"/>
</dbReference>
<dbReference type="PROSITE" id="PS00676">
    <property type="entry name" value="SIGMA54_INTERACT_2"/>
    <property type="match status" value="1"/>
</dbReference>
<dbReference type="InterPro" id="IPR025943">
    <property type="entry name" value="Sigma_54_int_dom_ATP-bd_2"/>
</dbReference>